<organism evidence="2 3">
    <name type="scientific">Chitinophaga agri</name>
    <dbReference type="NCBI Taxonomy" id="2703787"/>
    <lineage>
        <taxon>Bacteria</taxon>
        <taxon>Pseudomonadati</taxon>
        <taxon>Bacteroidota</taxon>
        <taxon>Chitinophagia</taxon>
        <taxon>Chitinophagales</taxon>
        <taxon>Chitinophagaceae</taxon>
        <taxon>Chitinophaga</taxon>
    </lineage>
</organism>
<dbReference type="AlphaFoldDB" id="A0A6B9ZFB5"/>
<dbReference type="SUPFAM" id="SSF51206">
    <property type="entry name" value="cAMP-binding domain-like"/>
    <property type="match status" value="1"/>
</dbReference>
<accession>A0A6B9ZFB5</accession>
<dbReference type="KEGG" id="chih:GWR21_12665"/>
<keyword evidence="3" id="KW-1185">Reference proteome</keyword>
<gene>
    <name evidence="2" type="ORF">GWR21_12665</name>
</gene>
<evidence type="ECO:0000259" key="1">
    <source>
        <dbReference type="Pfam" id="PF00027"/>
    </source>
</evidence>
<dbReference type="Proteomes" id="UP000476411">
    <property type="component" value="Chromosome"/>
</dbReference>
<sequence>MKKKTSLPVDNNTQQPTPYTPFLDFMSQDIVIDHTIKKLVEENCRLVKFAKGKSLLQTGNVCQYIYFIIEGQCVSYFTDFKGKTITWFFHFNSEESTAKNIFAVDYRSFVSQQPATLTIDTLSPVTAIRFSSEELKKLVGASPAVEHWLRLLTEKAFIQVYDRINVLLTLSAPDRYKKFLADESYLLNMFSNYLVATYLHVTPQSLSRIRKRLRHN</sequence>
<dbReference type="RefSeq" id="WP_162332110.1">
    <property type="nucleotide sequence ID" value="NZ_CP048113.1"/>
</dbReference>
<dbReference type="InterPro" id="IPR000595">
    <property type="entry name" value="cNMP-bd_dom"/>
</dbReference>
<dbReference type="InterPro" id="IPR014710">
    <property type="entry name" value="RmlC-like_jellyroll"/>
</dbReference>
<protein>
    <submittedName>
        <fullName evidence="2">Crp/Fnr family transcriptional regulator</fullName>
    </submittedName>
</protein>
<evidence type="ECO:0000313" key="3">
    <source>
        <dbReference type="Proteomes" id="UP000476411"/>
    </source>
</evidence>
<feature type="domain" description="Cyclic nucleotide-binding" evidence="1">
    <location>
        <begin position="47"/>
        <end position="139"/>
    </location>
</feature>
<dbReference type="Pfam" id="PF00027">
    <property type="entry name" value="cNMP_binding"/>
    <property type="match status" value="1"/>
</dbReference>
<dbReference type="Gene3D" id="2.60.120.10">
    <property type="entry name" value="Jelly Rolls"/>
    <property type="match status" value="1"/>
</dbReference>
<proteinExistence type="predicted"/>
<reference evidence="2 3" key="1">
    <citation type="submission" date="2020-01" db="EMBL/GenBank/DDBJ databases">
        <title>Complete genome sequence of Chitinophaga sp. H33E-04 isolated from quinoa roots.</title>
        <authorList>
            <person name="Weon H.-Y."/>
            <person name="Lee S.A."/>
        </authorList>
    </citation>
    <scope>NUCLEOTIDE SEQUENCE [LARGE SCALE GENOMIC DNA]</scope>
    <source>
        <strain evidence="2 3">H33E-04</strain>
    </source>
</reference>
<dbReference type="InterPro" id="IPR018490">
    <property type="entry name" value="cNMP-bd_dom_sf"/>
</dbReference>
<name>A0A6B9ZFB5_9BACT</name>
<evidence type="ECO:0000313" key="2">
    <source>
        <dbReference type="EMBL" id="QHS60419.1"/>
    </source>
</evidence>
<dbReference type="EMBL" id="CP048113">
    <property type="protein sequence ID" value="QHS60419.1"/>
    <property type="molecule type" value="Genomic_DNA"/>
</dbReference>